<dbReference type="Gene3D" id="1.10.20.10">
    <property type="entry name" value="Histone, subunit A"/>
    <property type="match status" value="1"/>
</dbReference>
<gene>
    <name evidence="6" type="ORF">AB675_4710</name>
</gene>
<name>A0A0N0NL97_9EURO</name>
<dbReference type="PANTHER" id="PTHR22980">
    <property type="entry name" value="CORTISTATIN"/>
    <property type="match status" value="1"/>
</dbReference>
<evidence type="ECO:0000313" key="7">
    <source>
        <dbReference type="Proteomes" id="UP000038010"/>
    </source>
</evidence>
<feature type="compositionally biased region" description="Low complexity" evidence="5">
    <location>
        <begin position="124"/>
        <end position="145"/>
    </location>
</feature>
<dbReference type="SUPFAM" id="SSF47113">
    <property type="entry name" value="Histone-fold"/>
    <property type="match status" value="1"/>
</dbReference>
<dbReference type="GO" id="GO:0031297">
    <property type="term" value="P:replication fork processing"/>
    <property type="evidence" value="ECO:0007669"/>
    <property type="project" value="TreeGrafter"/>
</dbReference>
<evidence type="ECO:0000256" key="5">
    <source>
        <dbReference type="SAM" id="MobiDB-lite"/>
    </source>
</evidence>
<dbReference type="GO" id="GO:0003682">
    <property type="term" value="F:chromatin binding"/>
    <property type="evidence" value="ECO:0007669"/>
    <property type="project" value="TreeGrafter"/>
</dbReference>
<dbReference type="Pfam" id="PF15630">
    <property type="entry name" value="CENP-S"/>
    <property type="match status" value="1"/>
</dbReference>
<dbReference type="VEuPathDB" id="FungiDB:AB675_4710"/>
<feature type="region of interest" description="Disordered" evidence="5">
    <location>
        <begin position="119"/>
        <end position="155"/>
    </location>
</feature>
<keyword evidence="7" id="KW-1185">Reference proteome</keyword>
<comment type="similarity">
    <text evidence="1">Belongs to the TAF9 family. CENP-S/MHF1 subfamily.</text>
</comment>
<comment type="caution">
    <text evidence="6">The sequence shown here is derived from an EMBL/GenBank/DDBJ whole genome shotgun (WGS) entry which is preliminary data.</text>
</comment>
<proteinExistence type="inferred from homology"/>
<dbReference type="Proteomes" id="UP000038010">
    <property type="component" value="Unassembled WGS sequence"/>
</dbReference>
<keyword evidence="2" id="KW-0227">DNA damage</keyword>
<dbReference type="InterPro" id="IPR029003">
    <property type="entry name" value="CENP-S/Mhf1"/>
</dbReference>
<dbReference type="GO" id="GO:0006281">
    <property type="term" value="P:DNA repair"/>
    <property type="evidence" value="ECO:0007669"/>
    <property type="project" value="UniProtKB-KW"/>
</dbReference>
<accession>A0A0N0NL97</accession>
<dbReference type="GO" id="GO:0000712">
    <property type="term" value="P:resolution of meiotic recombination intermediates"/>
    <property type="evidence" value="ECO:0007669"/>
    <property type="project" value="TreeGrafter"/>
</dbReference>
<keyword evidence="3" id="KW-0238">DNA-binding</keyword>
<dbReference type="InterPro" id="IPR009072">
    <property type="entry name" value="Histone-fold"/>
</dbReference>
<dbReference type="CDD" id="cd22919">
    <property type="entry name" value="HFD_CENP-S"/>
    <property type="match status" value="1"/>
</dbReference>
<dbReference type="GO" id="GO:0071821">
    <property type="term" value="C:FANCM-MHF complex"/>
    <property type="evidence" value="ECO:0007669"/>
    <property type="project" value="InterPro"/>
</dbReference>
<dbReference type="GO" id="GO:0003677">
    <property type="term" value="F:DNA binding"/>
    <property type="evidence" value="ECO:0007669"/>
    <property type="project" value="UniProtKB-KW"/>
</dbReference>
<organism evidence="6 7">
    <name type="scientific">Cyphellophora attinorum</name>
    <dbReference type="NCBI Taxonomy" id="1664694"/>
    <lineage>
        <taxon>Eukaryota</taxon>
        <taxon>Fungi</taxon>
        <taxon>Dikarya</taxon>
        <taxon>Ascomycota</taxon>
        <taxon>Pezizomycotina</taxon>
        <taxon>Eurotiomycetes</taxon>
        <taxon>Chaetothyriomycetidae</taxon>
        <taxon>Chaetothyriales</taxon>
        <taxon>Cyphellophoraceae</taxon>
        <taxon>Cyphellophora</taxon>
    </lineage>
</organism>
<evidence type="ECO:0008006" key="8">
    <source>
        <dbReference type="Google" id="ProtNLM"/>
    </source>
</evidence>
<dbReference type="AlphaFoldDB" id="A0A0N0NL97"/>
<evidence type="ECO:0000256" key="2">
    <source>
        <dbReference type="ARBA" id="ARBA00022763"/>
    </source>
</evidence>
<dbReference type="EMBL" id="LFJN01000016">
    <property type="protein sequence ID" value="KPI38928.1"/>
    <property type="molecule type" value="Genomic_DNA"/>
</dbReference>
<dbReference type="PANTHER" id="PTHR22980:SF0">
    <property type="entry name" value="CENTROMERE PROTEIN S"/>
    <property type="match status" value="1"/>
</dbReference>
<dbReference type="STRING" id="1664694.A0A0N0NL97"/>
<evidence type="ECO:0000256" key="1">
    <source>
        <dbReference type="ARBA" id="ARBA00006612"/>
    </source>
</evidence>
<dbReference type="GO" id="GO:0046982">
    <property type="term" value="F:protein heterodimerization activity"/>
    <property type="evidence" value="ECO:0007669"/>
    <property type="project" value="InterPro"/>
</dbReference>
<dbReference type="RefSeq" id="XP_017998891.1">
    <property type="nucleotide sequence ID" value="XM_018144870.1"/>
</dbReference>
<dbReference type="OrthoDB" id="1872155at2759"/>
<reference evidence="6 7" key="1">
    <citation type="submission" date="2015-06" db="EMBL/GenBank/DDBJ databases">
        <title>Draft genome of the ant-associated black yeast Phialophora attae CBS 131958.</title>
        <authorList>
            <person name="Moreno L.F."/>
            <person name="Stielow B.J."/>
            <person name="de Hoog S."/>
            <person name="Vicente V.A."/>
            <person name="Weiss V.A."/>
            <person name="de Vries M."/>
            <person name="Cruz L.M."/>
            <person name="Souza E.M."/>
        </authorList>
    </citation>
    <scope>NUCLEOTIDE SEQUENCE [LARGE SCALE GENOMIC DNA]</scope>
    <source>
        <strain evidence="6 7">CBS 131958</strain>
    </source>
</reference>
<evidence type="ECO:0000256" key="4">
    <source>
        <dbReference type="ARBA" id="ARBA00023204"/>
    </source>
</evidence>
<evidence type="ECO:0000313" key="6">
    <source>
        <dbReference type="EMBL" id="KPI38928.1"/>
    </source>
</evidence>
<evidence type="ECO:0000256" key="3">
    <source>
        <dbReference type="ARBA" id="ARBA00023125"/>
    </source>
</evidence>
<protein>
    <recommendedName>
        <fullName evidence="8">Centromere protein S</fullName>
    </recommendedName>
</protein>
<dbReference type="GeneID" id="28736748"/>
<sequence>MFMVYEIEASEICGERVFQFEDALCQPARLYFHHPNHQYTARFHFIRCYSELQDRLFLFGKLLEVPFCSVFLTSNSLHSITAPTITTTPAHDYCPIDPSIYQEDTIRIIALSATAHNRRTAPSTAPHPIHPFTTPTTNTPTRHQPPTMPDSSTTTESALKSALWLHTAHLVDSLTLDMGINATPQFKASLMELTYAQIVSAGGDIEAFAKHAGRKVVKVEDVVMLGRRNEGLKEVLEGEVRELRATK</sequence>
<keyword evidence="4" id="KW-0234">DNA repair</keyword>